<sequence>MTTSPLNRPAPGRRTALRAGWAAVLAGAAAPGWAAPAALPDPAADLCHTPPAGAAASGSDGLVRSSAAVQLPAVRLRRHDGATVLLPAALGEEQPVLLNFIFTSCTTICPPMAQIFAATQEQLGARRTQVQMVSISIDPAHDHPARLREYAARFDAGPQWRFHTGSPADIDAVQRAFNVYRPDKMGHTPVTFVRARGARRWVRLDGFATPQQLIREAFASA</sequence>
<dbReference type="PANTHER" id="PTHR12151:SF25">
    <property type="entry name" value="LINALOOL DEHYDRATASE_ISOMERASE DOMAIN-CONTAINING PROTEIN"/>
    <property type="match status" value="1"/>
</dbReference>
<dbReference type="InterPro" id="IPR003782">
    <property type="entry name" value="SCO1/SenC"/>
</dbReference>
<feature type="signal peptide" evidence="3">
    <location>
        <begin position="1"/>
        <end position="34"/>
    </location>
</feature>
<evidence type="ECO:0000313" key="6">
    <source>
        <dbReference type="Proteomes" id="UP001057498"/>
    </source>
</evidence>
<dbReference type="Pfam" id="PF02630">
    <property type="entry name" value="SCO1-SenC"/>
    <property type="match status" value="1"/>
</dbReference>
<keyword evidence="6" id="KW-1185">Reference proteome</keyword>
<organism evidence="5 6">
    <name type="scientific">Sphaerotilus microaerophilus</name>
    <dbReference type="NCBI Taxonomy" id="2914710"/>
    <lineage>
        <taxon>Bacteria</taxon>
        <taxon>Pseudomonadati</taxon>
        <taxon>Pseudomonadota</taxon>
        <taxon>Betaproteobacteria</taxon>
        <taxon>Burkholderiales</taxon>
        <taxon>Sphaerotilaceae</taxon>
        <taxon>Sphaerotilus</taxon>
    </lineage>
</organism>
<gene>
    <name evidence="5" type="ORF">CATMQ487_18600</name>
</gene>
<keyword evidence="3" id="KW-0732">Signal</keyword>
<keyword evidence="2" id="KW-0186">Copper</keyword>
<dbReference type="InterPro" id="IPR013766">
    <property type="entry name" value="Thioredoxin_domain"/>
</dbReference>
<dbReference type="RefSeq" id="WP_251972976.1">
    <property type="nucleotide sequence ID" value="NZ_AP025730.1"/>
</dbReference>
<dbReference type="PROSITE" id="PS51318">
    <property type="entry name" value="TAT"/>
    <property type="match status" value="1"/>
</dbReference>
<dbReference type="PROSITE" id="PS51352">
    <property type="entry name" value="THIOREDOXIN_2"/>
    <property type="match status" value="1"/>
</dbReference>
<feature type="chain" id="PRO_5046176518" description="Thioredoxin domain-containing protein" evidence="3">
    <location>
        <begin position="35"/>
        <end position="221"/>
    </location>
</feature>
<feature type="domain" description="Thioredoxin" evidence="4">
    <location>
        <begin position="65"/>
        <end position="221"/>
    </location>
</feature>
<dbReference type="Proteomes" id="UP001057498">
    <property type="component" value="Chromosome"/>
</dbReference>
<dbReference type="InterPro" id="IPR036249">
    <property type="entry name" value="Thioredoxin-like_sf"/>
</dbReference>
<dbReference type="EMBL" id="AP025730">
    <property type="protein sequence ID" value="BDI04890.1"/>
    <property type="molecule type" value="Genomic_DNA"/>
</dbReference>
<evidence type="ECO:0000259" key="4">
    <source>
        <dbReference type="PROSITE" id="PS51352"/>
    </source>
</evidence>
<protein>
    <recommendedName>
        <fullName evidence="4">Thioredoxin domain-containing protein</fullName>
    </recommendedName>
</protein>
<dbReference type="CDD" id="cd02968">
    <property type="entry name" value="SCO"/>
    <property type="match status" value="1"/>
</dbReference>
<accession>A0ABN6PNM8</accession>
<dbReference type="InterPro" id="IPR006311">
    <property type="entry name" value="TAT_signal"/>
</dbReference>
<dbReference type="SUPFAM" id="SSF52833">
    <property type="entry name" value="Thioredoxin-like"/>
    <property type="match status" value="1"/>
</dbReference>
<reference evidence="5" key="1">
    <citation type="submission" date="2022-04" db="EMBL/GenBank/DDBJ databases">
        <title>Whole genome sequence of Sphaerotilus sp. FB-5.</title>
        <authorList>
            <person name="Takeda M."/>
            <person name="Narihara S."/>
            <person name="Akimoto M."/>
            <person name="Akimoto R."/>
            <person name="Nishiyashiki S."/>
            <person name="Murakami T."/>
        </authorList>
    </citation>
    <scope>NUCLEOTIDE SEQUENCE</scope>
    <source>
        <strain evidence="5">FB-5</strain>
    </source>
</reference>
<proteinExistence type="inferred from homology"/>
<evidence type="ECO:0000256" key="1">
    <source>
        <dbReference type="ARBA" id="ARBA00010996"/>
    </source>
</evidence>
<evidence type="ECO:0000256" key="3">
    <source>
        <dbReference type="SAM" id="SignalP"/>
    </source>
</evidence>
<evidence type="ECO:0000313" key="5">
    <source>
        <dbReference type="EMBL" id="BDI04890.1"/>
    </source>
</evidence>
<dbReference type="Gene3D" id="3.40.30.10">
    <property type="entry name" value="Glutaredoxin"/>
    <property type="match status" value="1"/>
</dbReference>
<dbReference type="PANTHER" id="PTHR12151">
    <property type="entry name" value="ELECTRON TRANSPORT PROTIN SCO1/SENC FAMILY MEMBER"/>
    <property type="match status" value="1"/>
</dbReference>
<comment type="similarity">
    <text evidence="1">Belongs to the SCO1/2 family.</text>
</comment>
<name>A0ABN6PNM8_9BURK</name>
<evidence type="ECO:0000256" key="2">
    <source>
        <dbReference type="ARBA" id="ARBA00023008"/>
    </source>
</evidence>